<reference evidence="2" key="1">
    <citation type="submission" date="2015-02" db="EMBL/GenBank/DDBJ databases">
        <title>Draft Genome of Frankia sp. CpI1-S.</title>
        <authorList>
            <person name="Oshone R.T."/>
            <person name="Ngom M."/>
            <person name="Ghodhbane-Gtari F."/>
            <person name="Gtari M."/>
            <person name="Morris K."/>
            <person name="Thomas K."/>
            <person name="Sen A."/>
            <person name="Tisa L.S."/>
        </authorList>
    </citation>
    <scope>NUCLEOTIDE SEQUENCE [LARGE SCALE GENOMIC DNA]</scope>
    <source>
        <strain evidence="2">CpI1-S</strain>
    </source>
</reference>
<gene>
    <name evidence="1" type="ORF">FF36_04678</name>
</gene>
<reference evidence="1 2" key="2">
    <citation type="journal article" date="2016" name="Genome Announc.">
        <title>Permanent Draft Genome Sequences for Two Variants of Frankia sp. Strain CpI1, the First Frankia Strain Isolated from Root Nodules of Comptonia peregrina.</title>
        <authorList>
            <person name="Oshone R."/>
            <person name="Hurst S.G.IV."/>
            <person name="Abebe-Akele F."/>
            <person name="Simpson S."/>
            <person name="Morris K."/>
            <person name="Thomas W.K."/>
            <person name="Tisa L.S."/>
        </authorList>
    </citation>
    <scope>NUCLEOTIDE SEQUENCE [LARGE SCALE GENOMIC DNA]</scope>
    <source>
        <strain evidence="2">CpI1-S</strain>
    </source>
</reference>
<evidence type="ECO:0000313" key="2">
    <source>
        <dbReference type="Proteomes" id="UP000032545"/>
    </source>
</evidence>
<protein>
    <submittedName>
        <fullName evidence="1">Uncharacterized protein</fullName>
    </submittedName>
</protein>
<dbReference type="Proteomes" id="UP000032545">
    <property type="component" value="Unassembled WGS sequence"/>
</dbReference>
<sequence length="42" mass="4935">MNFDAVVVGEYPVDHDREPCGLQKNRVAVDADRDRHRWQLAR</sequence>
<evidence type="ECO:0000313" key="1">
    <source>
        <dbReference type="EMBL" id="KJE20997.1"/>
    </source>
</evidence>
<dbReference type="AlphaFoldDB" id="A0A0D8BC82"/>
<proteinExistence type="predicted"/>
<name>A0A0D8BC82_9ACTN</name>
<organism evidence="1 2">
    <name type="scientific">Frankia torreyi</name>
    <dbReference type="NCBI Taxonomy" id="1856"/>
    <lineage>
        <taxon>Bacteria</taxon>
        <taxon>Bacillati</taxon>
        <taxon>Actinomycetota</taxon>
        <taxon>Actinomycetes</taxon>
        <taxon>Frankiales</taxon>
        <taxon>Frankiaceae</taxon>
        <taxon>Frankia</taxon>
    </lineage>
</organism>
<comment type="caution">
    <text evidence="1">The sequence shown here is derived from an EMBL/GenBank/DDBJ whole genome shotgun (WGS) entry which is preliminary data.</text>
</comment>
<accession>A0A0D8BC82</accession>
<dbReference type="PATRIC" id="fig|1502723.3.peg.4637"/>
<dbReference type="EMBL" id="JYFN01000046">
    <property type="protein sequence ID" value="KJE20997.1"/>
    <property type="molecule type" value="Genomic_DNA"/>
</dbReference>
<keyword evidence="2" id="KW-1185">Reference proteome</keyword>